<organism evidence="1 2">
    <name type="scientific">Pedobacter albus</name>
    <dbReference type="NCBI Taxonomy" id="3113905"/>
    <lineage>
        <taxon>Bacteria</taxon>
        <taxon>Pseudomonadati</taxon>
        <taxon>Bacteroidota</taxon>
        <taxon>Sphingobacteriia</taxon>
        <taxon>Sphingobacteriales</taxon>
        <taxon>Sphingobacteriaceae</taxon>
        <taxon>Pedobacter</taxon>
    </lineage>
</organism>
<reference evidence="1 2" key="1">
    <citation type="submission" date="2024-01" db="EMBL/GenBank/DDBJ databases">
        <title>Pedobacter sp. nov., isolated from fresh soil.</title>
        <authorList>
            <person name="Le N.T.T."/>
        </authorList>
    </citation>
    <scope>NUCLEOTIDE SEQUENCE [LARGE SCALE GENOMIC DNA]</scope>
    <source>
        <strain evidence="1 2">KR3-3</strain>
    </source>
</reference>
<accession>A0ABU7I8V4</accession>
<sequence length="97" mass="11235">MKYLVIDAALHGTGIRDYYEGGYIDPETLSIAPDVLDRLNKWLLEYEDEHYNGFINSEVVNKLDLEGKEIAQLIKRNLKEVKMDYYSAAKLIKEPII</sequence>
<proteinExistence type="predicted"/>
<dbReference type="RefSeq" id="WP_330108222.1">
    <property type="nucleotide sequence ID" value="NZ_JAZDQT010000002.1"/>
</dbReference>
<evidence type="ECO:0000313" key="2">
    <source>
        <dbReference type="Proteomes" id="UP001336835"/>
    </source>
</evidence>
<dbReference type="EMBL" id="JAZDQT010000002">
    <property type="protein sequence ID" value="MEE1945903.1"/>
    <property type="molecule type" value="Genomic_DNA"/>
</dbReference>
<evidence type="ECO:0000313" key="1">
    <source>
        <dbReference type="EMBL" id="MEE1945903.1"/>
    </source>
</evidence>
<name>A0ABU7I8V4_9SPHI</name>
<protein>
    <submittedName>
        <fullName evidence="1">Uncharacterized protein</fullName>
    </submittedName>
</protein>
<keyword evidence="2" id="KW-1185">Reference proteome</keyword>
<comment type="caution">
    <text evidence="1">The sequence shown here is derived from an EMBL/GenBank/DDBJ whole genome shotgun (WGS) entry which is preliminary data.</text>
</comment>
<gene>
    <name evidence="1" type="ORF">VRU48_12350</name>
</gene>
<dbReference type="Proteomes" id="UP001336835">
    <property type="component" value="Unassembled WGS sequence"/>
</dbReference>